<evidence type="ECO:0000256" key="1">
    <source>
        <dbReference type="ARBA" id="ARBA00010201"/>
    </source>
</evidence>
<feature type="domain" description="YbaK/aminoacyl-tRNA synthetase-associated" evidence="3">
    <location>
        <begin position="44"/>
        <end position="168"/>
    </location>
</feature>
<dbReference type="InterPro" id="IPR036754">
    <property type="entry name" value="YbaK/aa-tRNA-synt-asso_dom_sf"/>
</dbReference>
<feature type="region of interest" description="Disordered" evidence="2">
    <location>
        <begin position="1"/>
        <end position="22"/>
    </location>
</feature>
<evidence type="ECO:0000259" key="3">
    <source>
        <dbReference type="Pfam" id="PF04073"/>
    </source>
</evidence>
<reference evidence="4 5" key="1">
    <citation type="submission" date="2018-10" db="EMBL/GenBank/DDBJ databases">
        <title>Comparative analysis of microorganisms from saline springs in Andes Mountain Range, Colombia.</title>
        <authorList>
            <person name="Rubin E."/>
        </authorList>
    </citation>
    <scope>NUCLEOTIDE SEQUENCE [LARGE SCALE GENOMIC DNA]</scope>
    <source>
        <strain evidence="4 5">USBA 36</strain>
    </source>
</reference>
<dbReference type="InterPro" id="IPR007214">
    <property type="entry name" value="YbaK/aa-tRNA-synth-assoc-dom"/>
</dbReference>
<dbReference type="Pfam" id="PF04073">
    <property type="entry name" value="tRNA_edit"/>
    <property type="match status" value="1"/>
</dbReference>
<dbReference type="PANTHER" id="PTHR31423:SF3">
    <property type="entry name" value="PROLYL-TRNA SYNTHETASE ASSOCIATED DOMAIN-CONTAINING PROTEIN 1-RELATED"/>
    <property type="match status" value="1"/>
</dbReference>
<dbReference type="OrthoDB" id="5145315at2"/>
<dbReference type="FunFam" id="3.90.960.10:FF:000005">
    <property type="entry name" value="Putative prolyl-tRNA synthetase"/>
    <property type="match status" value="1"/>
</dbReference>
<dbReference type="SUPFAM" id="SSF55826">
    <property type="entry name" value="YbaK/ProRS associated domain"/>
    <property type="match status" value="1"/>
</dbReference>
<dbReference type="PANTHER" id="PTHR31423">
    <property type="entry name" value="YBAK DOMAIN-CONTAINING PROTEIN"/>
    <property type="match status" value="1"/>
</dbReference>
<organism evidence="4 5">
    <name type="scientific">Oceanibaculum indicum</name>
    <dbReference type="NCBI Taxonomy" id="526216"/>
    <lineage>
        <taxon>Bacteria</taxon>
        <taxon>Pseudomonadati</taxon>
        <taxon>Pseudomonadota</taxon>
        <taxon>Alphaproteobacteria</taxon>
        <taxon>Rhodospirillales</taxon>
        <taxon>Oceanibaculaceae</taxon>
        <taxon>Oceanibaculum</taxon>
    </lineage>
</organism>
<gene>
    <name evidence="4" type="ORF">BCL74_3063</name>
</gene>
<protein>
    <submittedName>
        <fullName evidence="4">Ala-tRNA(Pro) deacylase</fullName>
    </submittedName>
</protein>
<dbReference type="GO" id="GO:0002161">
    <property type="term" value="F:aminoacyl-tRNA deacylase activity"/>
    <property type="evidence" value="ECO:0007669"/>
    <property type="project" value="InterPro"/>
</dbReference>
<dbReference type="Proteomes" id="UP000277424">
    <property type="component" value="Unassembled WGS sequence"/>
</dbReference>
<accession>A0A420WC87</accession>
<evidence type="ECO:0000313" key="5">
    <source>
        <dbReference type="Proteomes" id="UP000277424"/>
    </source>
</evidence>
<evidence type="ECO:0000313" key="4">
    <source>
        <dbReference type="EMBL" id="RKQ68583.1"/>
    </source>
</evidence>
<dbReference type="AlphaFoldDB" id="A0A420WC87"/>
<feature type="compositionally biased region" description="Basic and acidic residues" evidence="2">
    <location>
        <begin position="1"/>
        <end position="16"/>
    </location>
</feature>
<sequence>MTERSQDDRVQDDRPQNEQPLPTTADALLARLQGMGVAYVEHRHAPLFTVEDSKQLRGELPGGHCKNLFLKDRKGQYWLVVALEDRPIDLKTLDKKIGAARLSFGSADRLWEVLGVRPGAVTPFSLINDTARQVKLVLDKGMLVHDPLNYHPLVNDRTIAVSPEGLLAFLRQTGHDPMILDLQE</sequence>
<comment type="similarity">
    <text evidence="1">Belongs to the PRORSD1 family.</text>
</comment>
<dbReference type="Gene3D" id="3.90.960.10">
    <property type="entry name" value="YbaK/aminoacyl-tRNA synthetase-associated domain"/>
    <property type="match status" value="1"/>
</dbReference>
<dbReference type="RefSeq" id="WP_121221284.1">
    <property type="nucleotide sequence ID" value="NZ_RBIG01000003.1"/>
</dbReference>
<dbReference type="EMBL" id="RBIG01000003">
    <property type="protein sequence ID" value="RKQ68583.1"/>
    <property type="molecule type" value="Genomic_DNA"/>
</dbReference>
<dbReference type="InterPro" id="IPR040285">
    <property type="entry name" value="ProX/PRXD1"/>
</dbReference>
<comment type="caution">
    <text evidence="4">The sequence shown here is derived from an EMBL/GenBank/DDBJ whole genome shotgun (WGS) entry which is preliminary data.</text>
</comment>
<evidence type="ECO:0000256" key="2">
    <source>
        <dbReference type="SAM" id="MobiDB-lite"/>
    </source>
</evidence>
<proteinExistence type="inferred from homology"/>
<name>A0A420WC87_9PROT</name>
<dbReference type="CDD" id="cd04335">
    <property type="entry name" value="PrdX_deacylase"/>
    <property type="match status" value="1"/>
</dbReference>